<dbReference type="Proteomes" id="UP000375525">
    <property type="component" value="Unassembled WGS sequence"/>
</dbReference>
<proteinExistence type="predicted"/>
<dbReference type="OrthoDB" id="5741553at2"/>
<protein>
    <recommendedName>
        <fullName evidence="3">NinG protein</fullName>
    </recommendedName>
</protein>
<evidence type="ECO:0000313" key="2">
    <source>
        <dbReference type="Proteomes" id="UP000375525"/>
    </source>
</evidence>
<gene>
    <name evidence="1" type="ORF">PS880_05768</name>
</gene>
<evidence type="ECO:0000313" key="1">
    <source>
        <dbReference type="EMBL" id="VVP56946.1"/>
    </source>
</evidence>
<evidence type="ECO:0008006" key="3">
    <source>
        <dbReference type="Google" id="ProtNLM"/>
    </source>
</evidence>
<accession>A0A5E7Q4C0</accession>
<name>A0A5E7Q4C0_PSEFL</name>
<organism evidence="1 2">
    <name type="scientific">Pseudomonas fluorescens</name>
    <dbReference type="NCBI Taxonomy" id="294"/>
    <lineage>
        <taxon>Bacteria</taxon>
        <taxon>Pseudomonadati</taxon>
        <taxon>Pseudomonadota</taxon>
        <taxon>Gammaproteobacteria</taxon>
        <taxon>Pseudomonadales</taxon>
        <taxon>Pseudomonadaceae</taxon>
        <taxon>Pseudomonas</taxon>
    </lineage>
</organism>
<dbReference type="RefSeq" id="WP_150782480.1">
    <property type="nucleotide sequence ID" value="NZ_CABVIH010000040.1"/>
</dbReference>
<sequence>MSEHKPVSFLVPGEAVGKPTCPRKCKNPACGIRFPPQRPGQVVCSPKCGLAIKDVNEVRARKAIDQRERLEIKVRKEQLKSRGDYMREAQAEFNTYIRLRDEHLPCISCDSMPSDRDLITGSRWDAGHYRSLGACPALRFEPLNVHRQCVKCNRNLSGNAVEYRIRLVKRIGAAKVEWLEGQHPPKRYTIDELKAIKAHYRALSKELKRASAKPLSPHFKLLLL</sequence>
<reference evidence="1 2" key="1">
    <citation type="submission" date="2019-09" db="EMBL/GenBank/DDBJ databases">
        <authorList>
            <person name="Chandra G."/>
            <person name="Truman W A."/>
        </authorList>
    </citation>
    <scope>NUCLEOTIDE SEQUENCE [LARGE SCALE GENOMIC DNA]</scope>
    <source>
        <strain evidence="1">PS880</strain>
    </source>
</reference>
<dbReference type="InterPro" id="IPR008713">
    <property type="entry name" value="Phage_lambda_NinG"/>
</dbReference>
<dbReference type="EMBL" id="CABVIH010000040">
    <property type="protein sequence ID" value="VVP56946.1"/>
    <property type="molecule type" value="Genomic_DNA"/>
</dbReference>
<dbReference type="AlphaFoldDB" id="A0A5E7Q4C0"/>
<dbReference type="Pfam" id="PF05766">
    <property type="entry name" value="NinG"/>
    <property type="match status" value="1"/>
</dbReference>